<accession>A0ABN1J8P8</accession>
<dbReference type="Proteomes" id="UP001501510">
    <property type="component" value="Unassembled WGS sequence"/>
</dbReference>
<sequence length="173" mass="19851">MKKIGSILIIILILCIGVGLAARSIAFPIKNKSEIQKYSKEYKIKPEFVAAAIRLGPIYNGKDKKYGDFKLQAKAAKAIAKEMGLKDFNEKDLENKDLNIKIGTWFLAKYYKEKGLEYALAKFGGINYAYVNDSSRKSDKENKERAEMIYNDKQYVNKIKNNMKIYKILYPTL</sequence>
<evidence type="ECO:0000313" key="2">
    <source>
        <dbReference type="Proteomes" id="UP001501510"/>
    </source>
</evidence>
<dbReference type="SUPFAM" id="SSF53955">
    <property type="entry name" value="Lysozyme-like"/>
    <property type="match status" value="1"/>
</dbReference>
<evidence type="ECO:0008006" key="3">
    <source>
        <dbReference type="Google" id="ProtNLM"/>
    </source>
</evidence>
<name>A0ABN1J8P8_9CLOT</name>
<comment type="caution">
    <text evidence="1">The sequence shown here is derived from an EMBL/GenBank/DDBJ whole genome shotgun (WGS) entry which is preliminary data.</text>
</comment>
<proteinExistence type="predicted"/>
<gene>
    <name evidence="1" type="ORF">GCM10008906_01550</name>
</gene>
<organism evidence="1 2">
    <name type="scientific">Clostridium oceanicum</name>
    <dbReference type="NCBI Taxonomy" id="1543"/>
    <lineage>
        <taxon>Bacteria</taxon>
        <taxon>Bacillati</taxon>
        <taxon>Bacillota</taxon>
        <taxon>Clostridia</taxon>
        <taxon>Eubacteriales</taxon>
        <taxon>Clostridiaceae</taxon>
        <taxon>Clostridium</taxon>
    </lineage>
</organism>
<dbReference type="Gene3D" id="1.10.530.10">
    <property type="match status" value="1"/>
</dbReference>
<dbReference type="RefSeq" id="WP_343757840.1">
    <property type="nucleotide sequence ID" value="NZ_BAAACG010000001.1"/>
</dbReference>
<evidence type="ECO:0000313" key="1">
    <source>
        <dbReference type="EMBL" id="GAA0732207.1"/>
    </source>
</evidence>
<reference evidence="1 2" key="1">
    <citation type="journal article" date="2019" name="Int. J. Syst. Evol. Microbiol.">
        <title>The Global Catalogue of Microorganisms (GCM) 10K type strain sequencing project: providing services to taxonomists for standard genome sequencing and annotation.</title>
        <authorList>
            <consortium name="The Broad Institute Genomics Platform"/>
            <consortium name="The Broad Institute Genome Sequencing Center for Infectious Disease"/>
            <person name="Wu L."/>
            <person name="Ma J."/>
        </authorList>
    </citation>
    <scope>NUCLEOTIDE SEQUENCE [LARGE SCALE GENOMIC DNA]</scope>
    <source>
        <strain evidence="1 2">JCM 1407</strain>
    </source>
</reference>
<protein>
    <recommendedName>
        <fullName evidence="3">Transglycosylase SLT domain-containing protein</fullName>
    </recommendedName>
</protein>
<dbReference type="InterPro" id="IPR023346">
    <property type="entry name" value="Lysozyme-like_dom_sf"/>
</dbReference>
<dbReference type="EMBL" id="BAAACG010000001">
    <property type="protein sequence ID" value="GAA0732207.1"/>
    <property type="molecule type" value="Genomic_DNA"/>
</dbReference>
<keyword evidence="2" id="KW-1185">Reference proteome</keyword>